<reference evidence="1 2" key="1">
    <citation type="submission" date="2024-06" db="EMBL/GenBank/DDBJ databases">
        <title>Sorghum-associated microbial communities from plants grown in Nebraska, USA.</title>
        <authorList>
            <person name="Schachtman D."/>
        </authorList>
    </citation>
    <scope>NUCLEOTIDE SEQUENCE [LARGE SCALE GENOMIC DNA]</scope>
    <source>
        <strain evidence="1 2">1288</strain>
    </source>
</reference>
<name>A0ABV2KG30_SPOPS</name>
<dbReference type="EMBL" id="JBEPME010000007">
    <property type="protein sequence ID" value="MET3658953.1"/>
    <property type="molecule type" value="Genomic_DNA"/>
</dbReference>
<protein>
    <submittedName>
        <fullName evidence="1">Uncharacterized protein</fullName>
    </submittedName>
</protein>
<sequence>MNPVFKLSEGALQVVAVANSMEFFISTYIATAERGADNGGTCYFRRSIGFR</sequence>
<proteinExistence type="predicted"/>
<gene>
    <name evidence="1" type="ORF">ABIC55_004072</name>
</gene>
<dbReference type="Proteomes" id="UP001549104">
    <property type="component" value="Unassembled WGS sequence"/>
</dbReference>
<evidence type="ECO:0000313" key="1">
    <source>
        <dbReference type="EMBL" id="MET3658953.1"/>
    </source>
</evidence>
<accession>A0ABV2KG30</accession>
<comment type="caution">
    <text evidence="1">The sequence shown here is derived from an EMBL/GenBank/DDBJ whole genome shotgun (WGS) entry which is preliminary data.</text>
</comment>
<evidence type="ECO:0000313" key="2">
    <source>
        <dbReference type="Proteomes" id="UP001549104"/>
    </source>
</evidence>
<organism evidence="1 2">
    <name type="scientific">Sporosarcina psychrophila</name>
    <name type="common">Bacillus psychrophilus</name>
    <dbReference type="NCBI Taxonomy" id="1476"/>
    <lineage>
        <taxon>Bacteria</taxon>
        <taxon>Bacillati</taxon>
        <taxon>Bacillota</taxon>
        <taxon>Bacilli</taxon>
        <taxon>Bacillales</taxon>
        <taxon>Caryophanaceae</taxon>
        <taxon>Sporosarcina</taxon>
    </lineage>
</organism>
<keyword evidence="2" id="KW-1185">Reference proteome</keyword>